<dbReference type="EMBL" id="JPWI01000017">
    <property type="protein sequence ID" value="RCK42536.1"/>
    <property type="molecule type" value="Genomic_DNA"/>
</dbReference>
<accession>A0A367WM45</accession>
<comment type="caution">
    <text evidence="1">The sequence shown here is derived from an EMBL/GenBank/DDBJ whole genome shotgun (WGS) entry which is preliminary data.</text>
</comment>
<name>A0A367WM45_9PROT</name>
<evidence type="ECO:0000313" key="1">
    <source>
        <dbReference type="EMBL" id="RCK42536.1"/>
    </source>
</evidence>
<proteinExistence type="predicted"/>
<sequence length="473" mass="50480">MAQYQLETSFRLTSCPDLSIAGIPVEAGKILLAPDFEIKQTAREKIVPDPDNLYVLNYEEMSGPTKTSTLKVDLHENGTIKNINAGVSDRTTEVAKAAIKTGFKVVQLASGLPTIATFDKATGVMSAGVICTPYAEQLIIKRGATDNKQRTETATLLGKTQALERARAVVEASDTPSDQAIAALEAALQESLAAEKALAGTQKLLAKIDAALTVKVSDIWPKKGTEKTTRTRMPAPPIAKLLMDGSFTLASDDLKAQVITTSLAELPAQLAVLTEISKATNTGARTGNCSDGNWDCSTDRQGVYYRVPAKAYLRSCMTGSDLSTTCLGIPEESLLLNEYLDVPQLGVLAVLPLKNGVGQDNVLAATFSDKGMLETFSYDEKSASLEKIAGVLDDAADNALAFKELRRTAELEDLKLEQQKVEARNALQAAIAEGQPDPTTESTAQVNSETELLNALLARMSAQKALDEAKAAQ</sequence>
<protein>
    <submittedName>
        <fullName evidence="1">Uncharacterized protein</fullName>
    </submittedName>
</protein>
<dbReference type="AlphaFoldDB" id="A0A367WM45"/>
<gene>
    <name evidence="1" type="ORF">TH30_20795</name>
</gene>
<organism evidence="1 2">
    <name type="scientific">Thalassospira profundimaris</name>
    <dbReference type="NCBI Taxonomy" id="502049"/>
    <lineage>
        <taxon>Bacteria</taxon>
        <taxon>Pseudomonadati</taxon>
        <taxon>Pseudomonadota</taxon>
        <taxon>Alphaproteobacteria</taxon>
        <taxon>Rhodospirillales</taxon>
        <taxon>Thalassospiraceae</taxon>
        <taxon>Thalassospira</taxon>
    </lineage>
</organism>
<dbReference type="Proteomes" id="UP000252255">
    <property type="component" value="Unassembled WGS sequence"/>
</dbReference>
<reference evidence="1 2" key="1">
    <citation type="submission" date="2014-07" db="EMBL/GenBank/DDBJ databases">
        <title>Draft genome sequence of Thalassospira profundimaris PR54-5.</title>
        <authorList>
            <person name="Lai Q."/>
            <person name="Shao Z."/>
        </authorList>
    </citation>
    <scope>NUCLEOTIDE SEQUENCE [LARGE SCALE GENOMIC DNA]</scope>
    <source>
        <strain evidence="1 2">PR54-5</strain>
    </source>
</reference>
<evidence type="ECO:0000313" key="2">
    <source>
        <dbReference type="Proteomes" id="UP000252255"/>
    </source>
</evidence>